<dbReference type="OrthoDB" id="266313at2"/>
<protein>
    <submittedName>
        <fullName evidence="2">Putative sensor (PAS) domain for methyl-accepting chemotaxis sensory transducer</fullName>
    </submittedName>
</protein>
<dbReference type="InterPro" id="IPR013655">
    <property type="entry name" value="PAS_fold_3"/>
</dbReference>
<evidence type="ECO:0000259" key="1">
    <source>
        <dbReference type="PROSITE" id="PS50112"/>
    </source>
</evidence>
<sequence length="171" mass="19397">MASGISGSERSFRDNEIIVSKTDLQGRMTYCNDVFIRISGYAEAELIGKPHNMIRHPAMPRCVFKLLWDTISQGKELFAYVVNRCKNGDYYWVYAHVTGDLDDSGNMVGYHSNRRSPDRKAIDVIEPLYARLLEEEGRHADRKAGIEAATNLLLTILAEKGVSYEQFVFSL</sequence>
<dbReference type="Proteomes" id="UP000031971">
    <property type="component" value="Unassembled WGS sequence"/>
</dbReference>
<dbReference type="RefSeq" id="WP_041039166.1">
    <property type="nucleotide sequence ID" value="NZ_JXSL01000009.1"/>
</dbReference>
<dbReference type="AlphaFoldDB" id="A0A0C2YZJ4"/>
<feature type="domain" description="PAS" evidence="1">
    <location>
        <begin position="23"/>
        <end position="49"/>
    </location>
</feature>
<accession>A0A0C2YZJ4</accession>
<dbReference type="InterPro" id="IPR035965">
    <property type="entry name" value="PAS-like_dom_sf"/>
</dbReference>
<name>A0A0C2YZJ4_PARME</name>
<evidence type="ECO:0000313" key="3">
    <source>
        <dbReference type="Proteomes" id="UP000031971"/>
    </source>
</evidence>
<organism evidence="2 3">
    <name type="scientific">Paramagnetospirillum magnetotacticum MS-1</name>
    <dbReference type="NCBI Taxonomy" id="272627"/>
    <lineage>
        <taxon>Bacteria</taxon>
        <taxon>Pseudomonadati</taxon>
        <taxon>Pseudomonadota</taxon>
        <taxon>Alphaproteobacteria</taxon>
        <taxon>Rhodospirillales</taxon>
        <taxon>Magnetospirillaceae</taxon>
        <taxon>Paramagnetospirillum</taxon>
    </lineage>
</organism>
<dbReference type="SUPFAM" id="SSF55785">
    <property type="entry name" value="PYP-like sensor domain (PAS domain)"/>
    <property type="match status" value="1"/>
</dbReference>
<dbReference type="Gene3D" id="3.30.450.20">
    <property type="entry name" value="PAS domain"/>
    <property type="match status" value="1"/>
</dbReference>
<dbReference type="CDD" id="cd00130">
    <property type="entry name" value="PAS"/>
    <property type="match status" value="1"/>
</dbReference>
<proteinExistence type="predicted"/>
<dbReference type="PROSITE" id="PS50112">
    <property type="entry name" value="PAS"/>
    <property type="match status" value="1"/>
</dbReference>
<keyword evidence="3" id="KW-1185">Reference proteome</keyword>
<comment type="caution">
    <text evidence="2">The sequence shown here is derived from an EMBL/GenBank/DDBJ whole genome shotgun (WGS) entry which is preliminary data.</text>
</comment>
<dbReference type="NCBIfam" id="TIGR00229">
    <property type="entry name" value="sensory_box"/>
    <property type="match status" value="1"/>
</dbReference>
<dbReference type="InterPro" id="IPR000014">
    <property type="entry name" value="PAS"/>
</dbReference>
<evidence type="ECO:0000313" key="2">
    <source>
        <dbReference type="EMBL" id="KIM00504.1"/>
    </source>
</evidence>
<reference evidence="2 3" key="1">
    <citation type="submission" date="2015-01" db="EMBL/GenBank/DDBJ databases">
        <title>Genome Sequence of Magnetospirillum magnetotacticum Strain MS-1.</title>
        <authorList>
            <person name="Marinov G.K."/>
            <person name="Smalley M.D."/>
            <person name="DeSalvo G."/>
        </authorList>
    </citation>
    <scope>NUCLEOTIDE SEQUENCE [LARGE SCALE GENOMIC DNA]</scope>
    <source>
        <strain evidence="2 3">MS-1</strain>
    </source>
</reference>
<dbReference type="Pfam" id="PF08447">
    <property type="entry name" value="PAS_3"/>
    <property type="match status" value="1"/>
</dbReference>
<dbReference type="EMBL" id="JXSL01000009">
    <property type="protein sequence ID" value="KIM00504.1"/>
    <property type="molecule type" value="Genomic_DNA"/>
</dbReference>
<gene>
    <name evidence="2" type="ORF">CCC_03106</name>
</gene>
<dbReference type="STRING" id="272627.CCC_03106"/>